<keyword evidence="1" id="KW-0472">Membrane</keyword>
<accession>A0A1Q9GX43</accession>
<sequence length="257" mass="29184">MSNYEHYQATVARVNAAILRRLTRPWQVQYQGVNDSDEQQLLLVAPSGSICQRLSLPKAMAESFWSDNEPVSNQVTEYVVRGAARLAPLRQTSYRNNFPHWLEHCLQQLHYLMLSKEHLMQVMADTHYPYPSKVKIQGSYLPCWVWYADDGQRAVSVIDKRTGLFSKPRMVEGYQLVDSEKWFGAQVIDSAEESIETVTYYVAEQLKGQKVPDDSEPTLTDALHNPCSSTLSPVLSVALVTGILVGFFIILKMHLGF</sequence>
<name>A0A1Q9GX43_9GAMM</name>
<organism evidence="2 3">
    <name type="scientific">Photobacterium proteolyticum</name>
    <dbReference type="NCBI Taxonomy" id="1903952"/>
    <lineage>
        <taxon>Bacteria</taxon>
        <taxon>Pseudomonadati</taxon>
        <taxon>Pseudomonadota</taxon>
        <taxon>Gammaproteobacteria</taxon>
        <taxon>Vibrionales</taxon>
        <taxon>Vibrionaceae</taxon>
        <taxon>Photobacterium</taxon>
    </lineage>
</organism>
<dbReference type="AlphaFoldDB" id="A0A1Q9GX43"/>
<proteinExistence type="predicted"/>
<keyword evidence="1" id="KW-1133">Transmembrane helix</keyword>
<evidence type="ECO:0000256" key="1">
    <source>
        <dbReference type="SAM" id="Phobius"/>
    </source>
</evidence>
<evidence type="ECO:0000313" key="3">
    <source>
        <dbReference type="Proteomes" id="UP000186905"/>
    </source>
</evidence>
<dbReference type="RefSeq" id="WP_075762666.1">
    <property type="nucleotide sequence ID" value="NZ_MJIL01000049.1"/>
</dbReference>
<evidence type="ECO:0000313" key="2">
    <source>
        <dbReference type="EMBL" id="OLQ79818.1"/>
    </source>
</evidence>
<dbReference type="Proteomes" id="UP000186905">
    <property type="component" value="Unassembled WGS sequence"/>
</dbReference>
<reference evidence="2 3" key="1">
    <citation type="submission" date="2016-09" db="EMBL/GenBank/DDBJ databases">
        <title>Photobacterium proteolyticum sp. nov. a protease producing bacterium isolated from ocean sediments of Laizhou Bay.</title>
        <authorList>
            <person name="Li Y."/>
        </authorList>
    </citation>
    <scope>NUCLEOTIDE SEQUENCE [LARGE SCALE GENOMIC DNA]</scope>
    <source>
        <strain evidence="2 3">13-12</strain>
    </source>
</reference>
<feature type="transmembrane region" description="Helical" evidence="1">
    <location>
        <begin position="231"/>
        <end position="251"/>
    </location>
</feature>
<keyword evidence="1" id="KW-0812">Transmembrane</keyword>
<dbReference type="OrthoDB" id="5827570at2"/>
<keyword evidence="3" id="KW-1185">Reference proteome</keyword>
<gene>
    <name evidence="2" type="ORF">BIT28_00760</name>
</gene>
<comment type="caution">
    <text evidence="2">The sequence shown here is derived from an EMBL/GenBank/DDBJ whole genome shotgun (WGS) entry which is preliminary data.</text>
</comment>
<dbReference type="EMBL" id="MJIL01000049">
    <property type="protein sequence ID" value="OLQ79818.1"/>
    <property type="molecule type" value="Genomic_DNA"/>
</dbReference>
<protein>
    <submittedName>
        <fullName evidence="2">Uncharacterized protein</fullName>
    </submittedName>
</protein>